<protein>
    <submittedName>
        <fullName evidence="1">Uncharacterized protein</fullName>
    </submittedName>
</protein>
<name>A0A6D2IY31_9BRAS</name>
<accession>A0A6D2IY31</accession>
<sequence length="110" mass="12326">MRFGWRSQLIEREDEISKKEDWFMRLGSPPLIAEYGAFGAKYFTTTLQKAPAAHHHLGGRIGGPNVQIDEIGSKIDGETIDIAEFLILTSRLSSSMAQESLLPLLILRQI</sequence>
<evidence type="ECO:0000313" key="1">
    <source>
        <dbReference type="EMBL" id="CAA7032158.1"/>
    </source>
</evidence>
<dbReference type="Proteomes" id="UP000467841">
    <property type="component" value="Unassembled WGS sequence"/>
</dbReference>
<reference evidence="1" key="1">
    <citation type="submission" date="2020-01" db="EMBL/GenBank/DDBJ databases">
        <authorList>
            <person name="Mishra B."/>
        </authorList>
    </citation>
    <scope>NUCLEOTIDE SEQUENCE [LARGE SCALE GENOMIC DNA]</scope>
</reference>
<dbReference type="EMBL" id="CACVBM020001118">
    <property type="protein sequence ID" value="CAA7032158.1"/>
    <property type="molecule type" value="Genomic_DNA"/>
</dbReference>
<proteinExistence type="predicted"/>
<dbReference type="AlphaFoldDB" id="A0A6D2IY31"/>
<comment type="caution">
    <text evidence="1">The sequence shown here is derived from an EMBL/GenBank/DDBJ whole genome shotgun (WGS) entry which is preliminary data.</text>
</comment>
<organism evidence="1 2">
    <name type="scientific">Microthlaspi erraticum</name>
    <dbReference type="NCBI Taxonomy" id="1685480"/>
    <lineage>
        <taxon>Eukaryota</taxon>
        <taxon>Viridiplantae</taxon>
        <taxon>Streptophyta</taxon>
        <taxon>Embryophyta</taxon>
        <taxon>Tracheophyta</taxon>
        <taxon>Spermatophyta</taxon>
        <taxon>Magnoliopsida</taxon>
        <taxon>eudicotyledons</taxon>
        <taxon>Gunneridae</taxon>
        <taxon>Pentapetalae</taxon>
        <taxon>rosids</taxon>
        <taxon>malvids</taxon>
        <taxon>Brassicales</taxon>
        <taxon>Brassicaceae</taxon>
        <taxon>Coluteocarpeae</taxon>
        <taxon>Microthlaspi</taxon>
    </lineage>
</organism>
<evidence type="ECO:0000313" key="2">
    <source>
        <dbReference type="Proteomes" id="UP000467841"/>
    </source>
</evidence>
<keyword evidence="2" id="KW-1185">Reference proteome</keyword>
<gene>
    <name evidence="1" type="ORF">MERR_LOCUS19393</name>
</gene>